<dbReference type="InterPro" id="IPR038765">
    <property type="entry name" value="Papain-like_cys_pep_sf"/>
</dbReference>
<dbReference type="Gene3D" id="3.10.620.30">
    <property type="match status" value="1"/>
</dbReference>
<dbReference type="OrthoDB" id="5438043at2"/>
<dbReference type="SUPFAM" id="SSF54001">
    <property type="entry name" value="Cysteine proteinases"/>
    <property type="match status" value="1"/>
</dbReference>
<protein>
    <submittedName>
        <fullName evidence="2">Transglutaminase-like enzyme, putative cysteine protease</fullName>
    </submittedName>
</protein>
<reference evidence="3" key="1">
    <citation type="submission" date="2017-08" db="EMBL/GenBank/DDBJ databases">
        <authorList>
            <person name="Varghese N."/>
            <person name="Submissions S."/>
        </authorList>
    </citation>
    <scope>NUCLEOTIDE SEQUENCE [LARGE SCALE GENOMIC DNA]</scope>
    <source>
        <strain evidence="3">AP-Melu-1000-B4</strain>
    </source>
</reference>
<dbReference type="Proteomes" id="UP000218069">
    <property type="component" value="Unassembled WGS sequence"/>
</dbReference>
<proteinExistence type="predicted"/>
<name>A0A240DYP2_9BURK</name>
<evidence type="ECO:0000313" key="2">
    <source>
        <dbReference type="EMBL" id="SNX28305.1"/>
    </source>
</evidence>
<dbReference type="InterPro" id="IPR002931">
    <property type="entry name" value="Transglutaminase-like"/>
</dbReference>
<dbReference type="EMBL" id="OANS01000001">
    <property type="protein sequence ID" value="SNX28305.1"/>
    <property type="molecule type" value="Genomic_DNA"/>
</dbReference>
<dbReference type="PANTHER" id="PTHR33490">
    <property type="entry name" value="BLR5614 PROTEIN-RELATED"/>
    <property type="match status" value="1"/>
</dbReference>
<evidence type="ECO:0000313" key="3">
    <source>
        <dbReference type="Proteomes" id="UP000218069"/>
    </source>
</evidence>
<dbReference type="AlphaFoldDB" id="A0A240DYP2"/>
<dbReference type="InterPro" id="IPR013589">
    <property type="entry name" value="Bac_transglu_N"/>
</dbReference>
<dbReference type="SMART" id="SM00460">
    <property type="entry name" value="TGc"/>
    <property type="match status" value="1"/>
</dbReference>
<dbReference type="RefSeq" id="WP_096672360.1">
    <property type="nucleotide sequence ID" value="NZ_OANS01000001.1"/>
</dbReference>
<evidence type="ECO:0000259" key="1">
    <source>
        <dbReference type="SMART" id="SM00460"/>
    </source>
</evidence>
<feature type="domain" description="Transglutaminase-like" evidence="1">
    <location>
        <begin position="155"/>
        <end position="220"/>
    </location>
</feature>
<dbReference type="GO" id="GO:0006508">
    <property type="term" value="P:proteolysis"/>
    <property type="evidence" value="ECO:0007669"/>
    <property type="project" value="UniProtKB-KW"/>
</dbReference>
<dbReference type="PANTHER" id="PTHR33490:SF6">
    <property type="entry name" value="SLL1049 PROTEIN"/>
    <property type="match status" value="1"/>
</dbReference>
<dbReference type="GO" id="GO:0008233">
    <property type="term" value="F:peptidase activity"/>
    <property type="evidence" value="ECO:0007669"/>
    <property type="project" value="UniProtKB-KW"/>
</dbReference>
<accession>A0A240DYP2</accession>
<dbReference type="Pfam" id="PF08379">
    <property type="entry name" value="Bact_transglu_N"/>
    <property type="match status" value="1"/>
</dbReference>
<keyword evidence="2" id="KW-0378">Hydrolase</keyword>
<sequence length="266" mass="29546">MRLKIRHCTEYRYETPVRYSIQELRLTPPKVAGQQIEKWKVNTPIKPNNSIDAFGNLCNIFVQENAYTSMMIEAEGEIQTEAAFEFIDDAKAVSPYYLLQQTNLTEPSEEMLAFFASSLPKNNTISEVLTLASAIQTEIIYSPGETNFATTANQSFTMKSGVCQDHAHVMLALCRASGIPARYVSGYFFAEESPNLASHAWIDFCSDIERGIWISVDITHACLVDARHIRLAIGRDYYSAAPVKGVRSGGEGEQLSASIAIQALSQ</sequence>
<organism evidence="2 3">
    <name type="scientific">Polynucleobacter meluiroseus</name>
    <dbReference type="NCBI Taxonomy" id="1938814"/>
    <lineage>
        <taxon>Bacteria</taxon>
        <taxon>Pseudomonadati</taxon>
        <taxon>Pseudomonadota</taxon>
        <taxon>Betaproteobacteria</taxon>
        <taxon>Burkholderiales</taxon>
        <taxon>Burkholderiaceae</taxon>
        <taxon>Polynucleobacter</taxon>
    </lineage>
</organism>
<gene>
    <name evidence="2" type="ORF">SAMN06295945_0631</name>
</gene>
<keyword evidence="2" id="KW-0645">Protease</keyword>
<keyword evidence="3" id="KW-1185">Reference proteome</keyword>
<dbReference type="Pfam" id="PF01841">
    <property type="entry name" value="Transglut_core"/>
    <property type="match status" value="1"/>
</dbReference>